<dbReference type="InterPro" id="IPR003593">
    <property type="entry name" value="AAA+_ATPase"/>
</dbReference>
<comment type="caution">
    <text evidence="2">The sequence shown here is derived from an EMBL/GenBank/DDBJ whole genome shotgun (WGS) entry which is preliminary data.</text>
</comment>
<accession>A0ABS5B0X4</accession>
<dbReference type="InterPro" id="IPR027417">
    <property type="entry name" value="P-loop_NTPase"/>
</dbReference>
<sequence length="538" mass="62469">MIRKPKWQLQVMDLKAENIENLLGERVIQYPVLYLLYSQSNRHAFLGETVQIQHDLLQHLRKGHYERLLLMSHEHLHQSALYTIEGKLLNYLLADEGFILDNLTTSRTRIQHRYYQQTYYQKELFRDLWEALLEAGFVKQGAQEIENRALFKLSPYHDLSLDQAAIKEELITSYQDLLKEEKRVLVFIRGEAGTGKSVLLSSLFSSLQEMTTKSSYLLVNHQEVLKTYHALSQRLTSLKEEQILEPEQFIAQVKETDLVLVDEAHLLLATGRSKTQLSDILSRTRMLVCIYDEYQLLRLQSHWDSKSFLASLGQDQDVLVRDFELTDQIRMRSSQEVWRWVDTLVKERKIEPIPMNHSGKNLFDFKIVKSAEDLKRLIAYRNRDVGLSRIVATYDYPYKPDGASYLVDPQGLALPWTLMKEDATWAERPDTLDEVGSIYTIQGFDLNYVGVLLGPSIAYDPKQGSLVLKSELYQDPAAFQGMTDLNPEEERRQRERIILNSLNVLMKRGVKGLYIHAVNPALRDHLLDLQDQAIRSRS</sequence>
<keyword evidence="3" id="KW-1185">Reference proteome</keyword>
<reference evidence="2 3" key="1">
    <citation type="submission" date="2018-02" db="EMBL/GenBank/DDBJ databases">
        <title>Draft genome sequence of Streptococcus oricebi CCUG 70868T type strain.</title>
        <authorList>
            <person name="Mendez V."/>
            <person name="Salva-Serra F."/>
            <person name="Jaen-Luchoro D."/>
            <person name="Gonzales-Siles L."/>
            <person name="Karlsson R."/>
            <person name="Engstrom-Jakobsson H."/>
            <person name="Busquets A."/>
            <person name="Gomila M."/>
            <person name="Pineiro-Iglesias B."/>
            <person name="Bennasar-Figueras A."/>
            <person name="Seeger M."/>
            <person name="Moore E."/>
        </authorList>
    </citation>
    <scope>NUCLEOTIDE SEQUENCE [LARGE SCALE GENOMIC DNA]</scope>
    <source>
        <strain evidence="2 3">CCUG 70868</strain>
    </source>
</reference>
<evidence type="ECO:0000313" key="2">
    <source>
        <dbReference type="EMBL" id="MBP2622478.1"/>
    </source>
</evidence>
<keyword evidence="2" id="KW-0540">Nuclease</keyword>
<evidence type="ECO:0000313" key="3">
    <source>
        <dbReference type="Proteomes" id="UP001519296"/>
    </source>
</evidence>
<dbReference type="EMBL" id="PRDG01000001">
    <property type="protein sequence ID" value="MBP2622478.1"/>
    <property type="molecule type" value="Genomic_DNA"/>
</dbReference>
<evidence type="ECO:0000259" key="1">
    <source>
        <dbReference type="SMART" id="SM00382"/>
    </source>
</evidence>
<keyword evidence="2" id="KW-0378">Hydrolase</keyword>
<keyword evidence="2" id="KW-0255">Endonuclease</keyword>
<proteinExistence type="predicted"/>
<dbReference type="Pfam" id="PF09848">
    <property type="entry name" value="SLFN-g3_helicase"/>
    <property type="match status" value="1"/>
</dbReference>
<organism evidence="2 3">
    <name type="scientific">Streptococcus oricebi</name>
    <dbReference type="NCBI Taxonomy" id="1547447"/>
    <lineage>
        <taxon>Bacteria</taxon>
        <taxon>Bacillati</taxon>
        <taxon>Bacillota</taxon>
        <taxon>Bacilli</taxon>
        <taxon>Lactobacillales</taxon>
        <taxon>Streptococcaceae</taxon>
        <taxon>Streptococcus</taxon>
    </lineage>
</organism>
<dbReference type="SMART" id="SM00382">
    <property type="entry name" value="AAA"/>
    <property type="match status" value="1"/>
</dbReference>
<dbReference type="InterPro" id="IPR018647">
    <property type="entry name" value="SLFN_3-like_DNA/RNA_helicase"/>
</dbReference>
<dbReference type="Proteomes" id="UP001519296">
    <property type="component" value="Unassembled WGS sequence"/>
</dbReference>
<dbReference type="Gene3D" id="3.40.50.300">
    <property type="entry name" value="P-loop containing nucleotide triphosphate hydrolases"/>
    <property type="match status" value="1"/>
</dbReference>
<dbReference type="SUPFAM" id="SSF52540">
    <property type="entry name" value="P-loop containing nucleoside triphosphate hydrolases"/>
    <property type="match status" value="1"/>
</dbReference>
<name>A0ABS5B0X4_9STRE</name>
<gene>
    <name evidence="2" type="ORF">C4K46_00840</name>
</gene>
<feature type="domain" description="AAA+ ATPase" evidence="1">
    <location>
        <begin position="182"/>
        <end position="324"/>
    </location>
</feature>
<dbReference type="RefSeq" id="WP_209626411.1">
    <property type="nucleotide sequence ID" value="NZ_PRDG01000001.1"/>
</dbReference>
<dbReference type="GO" id="GO:0004519">
    <property type="term" value="F:endonuclease activity"/>
    <property type="evidence" value="ECO:0007669"/>
    <property type="project" value="UniProtKB-KW"/>
</dbReference>
<protein>
    <submittedName>
        <fullName evidence="2">Endonuclease</fullName>
    </submittedName>
</protein>